<dbReference type="OMA" id="EIYWICS"/>
<reference evidence="3" key="1">
    <citation type="submission" date="2013-05" db="EMBL/GenBank/DDBJ databases">
        <title>The Genome sequence of Mucor circinelloides f. circinelloides 1006PhL.</title>
        <authorList>
            <consortium name="The Broad Institute Genomics Platform"/>
            <person name="Cuomo C."/>
            <person name="Earl A."/>
            <person name="Findley K."/>
            <person name="Lee S.C."/>
            <person name="Walker B."/>
            <person name="Young S."/>
            <person name="Zeng Q."/>
            <person name="Gargeya S."/>
            <person name="Fitzgerald M."/>
            <person name="Haas B."/>
            <person name="Abouelleil A."/>
            <person name="Allen A.W."/>
            <person name="Alvarado L."/>
            <person name="Arachchi H.M."/>
            <person name="Berlin A.M."/>
            <person name="Chapman S.B."/>
            <person name="Gainer-Dewar J."/>
            <person name="Goldberg J."/>
            <person name="Griggs A."/>
            <person name="Gujja S."/>
            <person name="Hansen M."/>
            <person name="Howarth C."/>
            <person name="Imamovic A."/>
            <person name="Ireland A."/>
            <person name="Larimer J."/>
            <person name="McCowan C."/>
            <person name="Murphy C."/>
            <person name="Pearson M."/>
            <person name="Poon T.W."/>
            <person name="Priest M."/>
            <person name="Roberts A."/>
            <person name="Saif S."/>
            <person name="Shea T."/>
            <person name="Sisk P."/>
            <person name="Sykes S."/>
            <person name="Wortman J."/>
            <person name="Nusbaum C."/>
            <person name="Birren B."/>
        </authorList>
    </citation>
    <scope>NUCLEOTIDE SEQUENCE [LARGE SCALE GENOMIC DNA]</scope>
    <source>
        <strain evidence="3">1006PhL</strain>
    </source>
</reference>
<feature type="region of interest" description="Disordered" evidence="1">
    <location>
        <begin position="183"/>
        <end position="220"/>
    </location>
</feature>
<dbReference type="eggNOG" id="ENOG502RAAW">
    <property type="taxonomic scope" value="Eukaryota"/>
</dbReference>
<feature type="region of interest" description="Disordered" evidence="1">
    <location>
        <begin position="232"/>
        <end position="251"/>
    </location>
</feature>
<feature type="compositionally biased region" description="Low complexity" evidence="1">
    <location>
        <begin position="205"/>
        <end position="220"/>
    </location>
</feature>
<sequence length="285" mass="31422">MKPFLHSKSSKDNPSYVIISMALVQSEIYWICSVLYHVFQSGLAAQQSIVNGTSTKEQKSRLRSQSAPASPAHYVLKSDDLVQLNEKEQEIALRRSSLPMPSTGEGSIRQRPSVHDELKGTTCPPIWWQKTRVKLGRAPVHGDAKLIADSPKQIESSTNTPSLSSPIHSEELNISTVVKRNNTTPVSVPSTVNSPLLSPRSGTFPLSPSPSSAQNSASSPSIYTIDEEVANLSRPTSEDSVPAMSEHQRQQRVKKFMTKLNTALKSIPHHHRRNNSLDSKKSLKK</sequence>
<dbReference type="VEuPathDB" id="FungiDB:HMPREF1544_06078"/>
<dbReference type="AlphaFoldDB" id="S2JF89"/>
<protein>
    <submittedName>
        <fullName evidence="2">Uncharacterized protein</fullName>
    </submittedName>
</protein>
<dbReference type="Proteomes" id="UP000014254">
    <property type="component" value="Unassembled WGS sequence"/>
</dbReference>
<proteinExistence type="predicted"/>
<gene>
    <name evidence="2" type="ORF">HMPREF1544_06078</name>
</gene>
<feature type="region of interest" description="Disordered" evidence="1">
    <location>
        <begin position="98"/>
        <end position="119"/>
    </location>
</feature>
<dbReference type="EMBL" id="KE123974">
    <property type="protein sequence ID" value="EPB87152.1"/>
    <property type="molecule type" value="Genomic_DNA"/>
</dbReference>
<name>S2JF89_MUCC1</name>
<evidence type="ECO:0000313" key="2">
    <source>
        <dbReference type="EMBL" id="EPB87152.1"/>
    </source>
</evidence>
<feature type="compositionally biased region" description="Polar residues" evidence="1">
    <location>
        <begin position="183"/>
        <end position="196"/>
    </location>
</feature>
<dbReference type="InParanoid" id="S2JF89"/>
<keyword evidence="3" id="KW-1185">Reference proteome</keyword>
<evidence type="ECO:0000313" key="3">
    <source>
        <dbReference type="Proteomes" id="UP000014254"/>
    </source>
</evidence>
<feature type="compositionally biased region" description="Polar residues" evidence="1">
    <location>
        <begin position="153"/>
        <end position="169"/>
    </location>
</feature>
<accession>S2JF89</accession>
<evidence type="ECO:0000256" key="1">
    <source>
        <dbReference type="SAM" id="MobiDB-lite"/>
    </source>
</evidence>
<organism evidence="2 3">
    <name type="scientific">Mucor circinelloides f. circinelloides (strain 1006PhL)</name>
    <name type="common">Mucormycosis agent</name>
    <name type="synonym">Calyptromyces circinelloides</name>
    <dbReference type="NCBI Taxonomy" id="1220926"/>
    <lineage>
        <taxon>Eukaryota</taxon>
        <taxon>Fungi</taxon>
        <taxon>Fungi incertae sedis</taxon>
        <taxon>Mucoromycota</taxon>
        <taxon>Mucoromycotina</taxon>
        <taxon>Mucoromycetes</taxon>
        <taxon>Mucorales</taxon>
        <taxon>Mucorineae</taxon>
        <taxon>Mucoraceae</taxon>
        <taxon>Mucor</taxon>
    </lineage>
</organism>
<feature type="region of interest" description="Disordered" evidence="1">
    <location>
        <begin position="147"/>
        <end position="169"/>
    </location>
</feature>
<dbReference type="OrthoDB" id="2284908at2759"/>
<feature type="region of interest" description="Disordered" evidence="1">
    <location>
        <begin position="261"/>
        <end position="285"/>
    </location>
</feature>